<dbReference type="GO" id="GO:0006352">
    <property type="term" value="P:DNA-templated transcription initiation"/>
    <property type="evidence" value="ECO:0007669"/>
    <property type="project" value="InterPro"/>
</dbReference>
<keyword evidence="3" id="KW-0731">Sigma factor</keyword>
<comment type="caution">
    <text evidence="8">The sequence shown here is derived from an EMBL/GenBank/DDBJ whole genome shotgun (WGS) entry which is preliminary data.</text>
</comment>
<feature type="domain" description="RNA polymerase sigma factor 70 region 4 type 2" evidence="7">
    <location>
        <begin position="132"/>
        <end position="185"/>
    </location>
</feature>
<keyword evidence="4" id="KW-0238">DNA-binding</keyword>
<dbReference type="SUPFAM" id="SSF88659">
    <property type="entry name" value="Sigma3 and sigma4 domains of RNA polymerase sigma factors"/>
    <property type="match status" value="1"/>
</dbReference>
<evidence type="ECO:0000259" key="7">
    <source>
        <dbReference type="Pfam" id="PF08281"/>
    </source>
</evidence>
<dbReference type="InterPro" id="IPR039425">
    <property type="entry name" value="RNA_pol_sigma-70-like"/>
</dbReference>
<gene>
    <name evidence="8" type="primary">rpoE_13</name>
    <name evidence="8" type="ORF">GCM10017577_50470</name>
</gene>
<dbReference type="RefSeq" id="WP_051736466.1">
    <property type="nucleotide sequence ID" value="NZ_BAAAUZ010000037.1"/>
</dbReference>
<keyword evidence="2" id="KW-0805">Transcription regulation</keyword>
<organism evidence="8 9">
    <name type="scientific">Pseudonocardia halophobica</name>
    <dbReference type="NCBI Taxonomy" id="29401"/>
    <lineage>
        <taxon>Bacteria</taxon>
        <taxon>Bacillati</taxon>
        <taxon>Actinomycetota</taxon>
        <taxon>Actinomycetes</taxon>
        <taxon>Pseudonocardiales</taxon>
        <taxon>Pseudonocardiaceae</taxon>
        <taxon>Pseudonocardia</taxon>
    </lineage>
</organism>
<dbReference type="Pfam" id="PF08281">
    <property type="entry name" value="Sigma70_r4_2"/>
    <property type="match status" value="1"/>
</dbReference>
<dbReference type="AlphaFoldDB" id="A0A9W6NYU8"/>
<evidence type="ECO:0000256" key="1">
    <source>
        <dbReference type="ARBA" id="ARBA00010641"/>
    </source>
</evidence>
<dbReference type="Proteomes" id="UP001143463">
    <property type="component" value="Unassembled WGS sequence"/>
</dbReference>
<dbReference type="Gene3D" id="1.10.1740.10">
    <property type="match status" value="1"/>
</dbReference>
<evidence type="ECO:0000256" key="3">
    <source>
        <dbReference type="ARBA" id="ARBA00023082"/>
    </source>
</evidence>
<comment type="similarity">
    <text evidence="1">Belongs to the sigma-70 factor family. ECF subfamily.</text>
</comment>
<evidence type="ECO:0000256" key="2">
    <source>
        <dbReference type="ARBA" id="ARBA00023015"/>
    </source>
</evidence>
<protein>
    <submittedName>
        <fullName evidence="8">RNA polymerase sigma factor</fullName>
    </submittedName>
</protein>
<name>A0A9W6NYU8_9PSEU</name>
<reference evidence="8" key="1">
    <citation type="journal article" date="2014" name="Int. J. Syst. Evol. Microbiol.">
        <title>Complete genome sequence of Corynebacterium casei LMG S-19264T (=DSM 44701T), isolated from a smear-ripened cheese.</title>
        <authorList>
            <consortium name="US DOE Joint Genome Institute (JGI-PGF)"/>
            <person name="Walter F."/>
            <person name="Albersmeier A."/>
            <person name="Kalinowski J."/>
            <person name="Ruckert C."/>
        </authorList>
    </citation>
    <scope>NUCLEOTIDE SEQUENCE</scope>
    <source>
        <strain evidence="8">VKM Ac-1069</strain>
    </source>
</reference>
<dbReference type="Pfam" id="PF04542">
    <property type="entry name" value="Sigma70_r2"/>
    <property type="match status" value="1"/>
</dbReference>
<dbReference type="PANTHER" id="PTHR43133:SF8">
    <property type="entry name" value="RNA POLYMERASE SIGMA FACTOR HI_1459-RELATED"/>
    <property type="match status" value="1"/>
</dbReference>
<dbReference type="GO" id="GO:0016987">
    <property type="term" value="F:sigma factor activity"/>
    <property type="evidence" value="ECO:0007669"/>
    <property type="project" value="UniProtKB-KW"/>
</dbReference>
<dbReference type="InterPro" id="IPR014284">
    <property type="entry name" value="RNA_pol_sigma-70_dom"/>
</dbReference>
<evidence type="ECO:0000313" key="9">
    <source>
        <dbReference type="Proteomes" id="UP001143463"/>
    </source>
</evidence>
<evidence type="ECO:0000256" key="4">
    <source>
        <dbReference type="ARBA" id="ARBA00023125"/>
    </source>
</evidence>
<dbReference type="InterPro" id="IPR013324">
    <property type="entry name" value="RNA_pol_sigma_r3/r4-like"/>
</dbReference>
<dbReference type="InterPro" id="IPR036388">
    <property type="entry name" value="WH-like_DNA-bd_sf"/>
</dbReference>
<keyword evidence="9" id="KW-1185">Reference proteome</keyword>
<dbReference type="NCBIfam" id="TIGR02937">
    <property type="entry name" value="sigma70-ECF"/>
    <property type="match status" value="1"/>
</dbReference>
<evidence type="ECO:0000313" key="8">
    <source>
        <dbReference type="EMBL" id="GLL13902.1"/>
    </source>
</evidence>
<dbReference type="InterPro" id="IPR007627">
    <property type="entry name" value="RNA_pol_sigma70_r2"/>
</dbReference>
<reference evidence="8" key="2">
    <citation type="submission" date="2023-01" db="EMBL/GenBank/DDBJ databases">
        <authorList>
            <person name="Sun Q."/>
            <person name="Evtushenko L."/>
        </authorList>
    </citation>
    <scope>NUCLEOTIDE SEQUENCE</scope>
    <source>
        <strain evidence="8">VKM Ac-1069</strain>
    </source>
</reference>
<sequence>MPPRDEYPPGHPAPGPDVRTVVIAAAAGDEGAWRALVERYGPVVHRVARGFRLDERDTQDVAQMVWLRLWENLASIREPRALPGWIATTTRHECLRTLRGRLRMVPLDEPGTEAPADHPDPDDALLRAEAAEAVRHGLAELPPVQRELLALLAAEPDLTYRQIGRRLGMPVGSIGPTRARGLARLGATTAVLRYRAV</sequence>
<accession>A0A9W6NYU8</accession>
<dbReference type="EMBL" id="BSFQ01000026">
    <property type="protein sequence ID" value="GLL13902.1"/>
    <property type="molecule type" value="Genomic_DNA"/>
</dbReference>
<dbReference type="InterPro" id="IPR013325">
    <property type="entry name" value="RNA_pol_sigma_r2"/>
</dbReference>
<dbReference type="GO" id="GO:0003677">
    <property type="term" value="F:DNA binding"/>
    <property type="evidence" value="ECO:0007669"/>
    <property type="project" value="UniProtKB-KW"/>
</dbReference>
<dbReference type="Gene3D" id="1.10.10.10">
    <property type="entry name" value="Winged helix-like DNA-binding domain superfamily/Winged helix DNA-binding domain"/>
    <property type="match status" value="1"/>
</dbReference>
<dbReference type="SUPFAM" id="SSF88946">
    <property type="entry name" value="Sigma2 domain of RNA polymerase sigma factors"/>
    <property type="match status" value="1"/>
</dbReference>
<evidence type="ECO:0000256" key="5">
    <source>
        <dbReference type="ARBA" id="ARBA00023163"/>
    </source>
</evidence>
<proteinExistence type="inferred from homology"/>
<feature type="domain" description="RNA polymerase sigma-70 region 2" evidence="6">
    <location>
        <begin position="36"/>
        <end position="101"/>
    </location>
</feature>
<keyword evidence="5" id="KW-0804">Transcription</keyword>
<dbReference type="PANTHER" id="PTHR43133">
    <property type="entry name" value="RNA POLYMERASE ECF-TYPE SIGMA FACTO"/>
    <property type="match status" value="1"/>
</dbReference>
<evidence type="ECO:0000259" key="6">
    <source>
        <dbReference type="Pfam" id="PF04542"/>
    </source>
</evidence>
<dbReference type="InterPro" id="IPR013249">
    <property type="entry name" value="RNA_pol_sigma70_r4_t2"/>
</dbReference>